<dbReference type="EMBL" id="MHIB01000003">
    <property type="protein sequence ID" value="OGY45289.1"/>
    <property type="molecule type" value="Genomic_DNA"/>
</dbReference>
<feature type="transmembrane region" description="Helical" evidence="5">
    <location>
        <begin position="398"/>
        <end position="419"/>
    </location>
</feature>
<organism evidence="7 8">
    <name type="scientific">Candidatus Buchananbacteria bacterium RIFCSPHIGHO2_01_FULL_39_14</name>
    <dbReference type="NCBI Taxonomy" id="1797532"/>
    <lineage>
        <taxon>Bacteria</taxon>
        <taxon>Candidatus Buchananiibacteriota</taxon>
    </lineage>
</organism>
<name>A0A1G1XYY0_9BACT</name>
<evidence type="ECO:0000256" key="1">
    <source>
        <dbReference type="ARBA" id="ARBA00004141"/>
    </source>
</evidence>
<dbReference type="InterPro" id="IPR007016">
    <property type="entry name" value="O-antigen_ligase-rel_domated"/>
</dbReference>
<protein>
    <recommendedName>
        <fullName evidence="6">O-antigen ligase-related domain-containing protein</fullName>
    </recommendedName>
</protein>
<sequence>MINKIIEFGFYLFIFLLPWQTRLIWQEVFLNGVEWEYGRFSLYGTEILLWLILILFGLWLWRQRPESGFSFFYFFQQLKKPLVLTYWLVVLFVIIAGLSVFWALDSNLAFNRFFILLEAITLFCFVFIFPHLKIKSIAISWVGAAALQGVFGIWQFFQQLIFANKWFGLANHSPTTAGSIILQTQSERWLRAYGSLPHPNIFGGFLVLGLIFLIYLALSAKNRQSRIFVLTSLLLIFPGLFFSFSRSAWLVLILTLLFFSFFVRQSQNRFYQTQFFKILILTALLFSILLVNLWQPFFTRVIVNQDSEINSLKLRLTYAQQATALIQNNFWSGVGLGNYTLAVYQKINQNWPGWYYQPVHNIYLLVLTELGFFGALIFYLVIFLVIGQFVRLVLKKSIIKPETLVFILALIAILIISLFDHYFWSLYFGQLVFWLILGLNLRLLKK</sequence>
<evidence type="ECO:0000256" key="5">
    <source>
        <dbReference type="SAM" id="Phobius"/>
    </source>
</evidence>
<dbReference type="Proteomes" id="UP000178930">
    <property type="component" value="Unassembled WGS sequence"/>
</dbReference>
<evidence type="ECO:0000259" key="6">
    <source>
        <dbReference type="Pfam" id="PF04932"/>
    </source>
</evidence>
<dbReference type="PANTHER" id="PTHR37422:SF13">
    <property type="entry name" value="LIPOPOLYSACCHARIDE BIOSYNTHESIS PROTEIN PA4999-RELATED"/>
    <property type="match status" value="1"/>
</dbReference>
<accession>A0A1G1XYY0</accession>
<dbReference type="STRING" id="1797532.A2729_00400"/>
<feature type="transmembrane region" description="Helical" evidence="5">
    <location>
        <begin position="225"/>
        <end position="241"/>
    </location>
</feature>
<feature type="domain" description="O-antigen ligase-related" evidence="6">
    <location>
        <begin position="233"/>
        <end position="379"/>
    </location>
</feature>
<keyword evidence="3 5" id="KW-1133">Transmembrane helix</keyword>
<evidence type="ECO:0000313" key="7">
    <source>
        <dbReference type="EMBL" id="OGY45289.1"/>
    </source>
</evidence>
<gene>
    <name evidence="7" type="ORF">A2729_00400</name>
</gene>
<dbReference type="GO" id="GO:0016020">
    <property type="term" value="C:membrane"/>
    <property type="evidence" value="ECO:0007669"/>
    <property type="project" value="UniProtKB-SubCell"/>
</dbReference>
<feature type="transmembrane region" description="Helical" evidence="5">
    <location>
        <begin position="275"/>
        <end position="294"/>
    </location>
</feature>
<dbReference type="PANTHER" id="PTHR37422">
    <property type="entry name" value="TEICHURONIC ACID BIOSYNTHESIS PROTEIN TUAE"/>
    <property type="match status" value="1"/>
</dbReference>
<comment type="subcellular location">
    <subcellularLocation>
        <location evidence="1">Membrane</location>
        <topology evidence="1">Multi-pass membrane protein</topology>
    </subcellularLocation>
</comment>
<evidence type="ECO:0000256" key="4">
    <source>
        <dbReference type="ARBA" id="ARBA00023136"/>
    </source>
</evidence>
<evidence type="ECO:0000256" key="3">
    <source>
        <dbReference type="ARBA" id="ARBA00022989"/>
    </source>
</evidence>
<dbReference type="Pfam" id="PF04932">
    <property type="entry name" value="Wzy_C"/>
    <property type="match status" value="1"/>
</dbReference>
<feature type="transmembrane region" description="Helical" evidence="5">
    <location>
        <begin position="201"/>
        <end position="218"/>
    </location>
</feature>
<feature type="transmembrane region" description="Helical" evidence="5">
    <location>
        <begin position="5"/>
        <end position="25"/>
    </location>
</feature>
<evidence type="ECO:0000256" key="2">
    <source>
        <dbReference type="ARBA" id="ARBA00022692"/>
    </source>
</evidence>
<proteinExistence type="predicted"/>
<keyword evidence="4 5" id="KW-0472">Membrane</keyword>
<dbReference type="InterPro" id="IPR051533">
    <property type="entry name" value="WaaL-like"/>
</dbReference>
<comment type="caution">
    <text evidence="7">The sequence shown here is derived from an EMBL/GenBank/DDBJ whole genome shotgun (WGS) entry which is preliminary data.</text>
</comment>
<reference evidence="7 8" key="1">
    <citation type="journal article" date="2016" name="Nat. Commun.">
        <title>Thousands of microbial genomes shed light on interconnected biogeochemical processes in an aquifer system.</title>
        <authorList>
            <person name="Anantharaman K."/>
            <person name="Brown C.T."/>
            <person name="Hug L.A."/>
            <person name="Sharon I."/>
            <person name="Castelle C.J."/>
            <person name="Probst A.J."/>
            <person name="Thomas B.C."/>
            <person name="Singh A."/>
            <person name="Wilkins M.J."/>
            <person name="Karaoz U."/>
            <person name="Brodie E.L."/>
            <person name="Williams K.H."/>
            <person name="Hubbard S.S."/>
            <person name="Banfield J.F."/>
        </authorList>
    </citation>
    <scope>NUCLEOTIDE SEQUENCE [LARGE SCALE GENOMIC DNA]</scope>
</reference>
<feature type="transmembrane region" description="Helical" evidence="5">
    <location>
        <begin position="40"/>
        <end position="61"/>
    </location>
</feature>
<feature type="transmembrane region" description="Helical" evidence="5">
    <location>
        <begin position="425"/>
        <end position="444"/>
    </location>
</feature>
<keyword evidence="2 5" id="KW-0812">Transmembrane</keyword>
<evidence type="ECO:0000313" key="8">
    <source>
        <dbReference type="Proteomes" id="UP000178930"/>
    </source>
</evidence>
<dbReference type="AlphaFoldDB" id="A0A1G1XYY0"/>
<feature type="transmembrane region" description="Helical" evidence="5">
    <location>
        <begin position="110"/>
        <end position="129"/>
    </location>
</feature>
<feature type="transmembrane region" description="Helical" evidence="5">
    <location>
        <begin position="362"/>
        <end position="386"/>
    </location>
</feature>
<feature type="transmembrane region" description="Helical" evidence="5">
    <location>
        <begin position="82"/>
        <end position="104"/>
    </location>
</feature>
<feature type="transmembrane region" description="Helical" evidence="5">
    <location>
        <begin position="247"/>
        <end position="263"/>
    </location>
</feature>
<feature type="transmembrane region" description="Helical" evidence="5">
    <location>
        <begin position="136"/>
        <end position="157"/>
    </location>
</feature>